<sequence>MHNDSRRPRALTPEKQQRLIELVARGMKIEEAAKRTGCSGKTVQRERRRSPLFDYLLGKARQGAPSRKPTLADWRASRTPGPEARVGRWLRRVAEGDPAP</sequence>
<dbReference type="RefSeq" id="WP_197527087.1">
    <property type="nucleotide sequence ID" value="NZ_CP036291.1"/>
</dbReference>
<dbReference type="InterPro" id="IPR009057">
    <property type="entry name" value="Homeodomain-like_sf"/>
</dbReference>
<protein>
    <submittedName>
        <fullName evidence="2">Helix-turn-helix domain of resolvase</fullName>
    </submittedName>
</protein>
<feature type="region of interest" description="Disordered" evidence="1">
    <location>
        <begin position="61"/>
        <end position="83"/>
    </location>
</feature>
<organism evidence="2 3">
    <name type="scientific">Pirellulimonas nuda</name>
    <dbReference type="NCBI Taxonomy" id="2528009"/>
    <lineage>
        <taxon>Bacteria</taxon>
        <taxon>Pseudomonadati</taxon>
        <taxon>Planctomycetota</taxon>
        <taxon>Planctomycetia</taxon>
        <taxon>Pirellulales</taxon>
        <taxon>Lacipirellulaceae</taxon>
        <taxon>Pirellulimonas</taxon>
    </lineage>
</organism>
<evidence type="ECO:0000256" key="1">
    <source>
        <dbReference type="SAM" id="MobiDB-lite"/>
    </source>
</evidence>
<dbReference type="AlphaFoldDB" id="A0A518DIH5"/>
<proteinExistence type="predicted"/>
<dbReference type="SUPFAM" id="SSF46689">
    <property type="entry name" value="Homeodomain-like"/>
    <property type="match status" value="1"/>
</dbReference>
<dbReference type="EMBL" id="CP036291">
    <property type="protein sequence ID" value="QDU91212.1"/>
    <property type="molecule type" value="Genomic_DNA"/>
</dbReference>
<reference evidence="2 3" key="1">
    <citation type="submission" date="2019-02" db="EMBL/GenBank/DDBJ databases">
        <title>Deep-cultivation of Planctomycetes and their phenomic and genomic characterization uncovers novel biology.</title>
        <authorList>
            <person name="Wiegand S."/>
            <person name="Jogler M."/>
            <person name="Boedeker C."/>
            <person name="Pinto D."/>
            <person name="Vollmers J."/>
            <person name="Rivas-Marin E."/>
            <person name="Kohn T."/>
            <person name="Peeters S.H."/>
            <person name="Heuer A."/>
            <person name="Rast P."/>
            <person name="Oberbeckmann S."/>
            <person name="Bunk B."/>
            <person name="Jeske O."/>
            <person name="Meyerdierks A."/>
            <person name="Storesund J.E."/>
            <person name="Kallscheuer N."/>
            <person name="Luecker S."/>
            <person name="Lage O.M."/>
            <person name="Pohl T."/>
            <person name="Merkel B.J."/>
            <person name="Hornburger P."/>
            <person name="Mueller R.-W."/>
            <person name="Bruemmer F."/>
            <person name="Labrenz M."/>
            <person name="Spormann A.M."/>
            <person name="Op den Camp H."/>
            <person name="Overmann J."/>
            <person name="Amann R."/>
            <person name="Jetten M.S.M."/>
            <person name="Mascher T."/>
            <person name="Medema M.H."/>
            <person name="Devos D.P."/>
            <person name="Kaster A.-K."/>
            <person name="Ovreas L."/>
            <person name="Rohde M."/>
            <person name="Galperin M.Y."/>
            <person name="Jogler C."/>
        </authorList>
    </citation>
    <scope>NUCLEOTIDE SEQUENCE [LARGE SCALE GENOMIC DNA]</scope>
    <source>
        <strain evidence="2 3">Pla175</strain>
    </source>
</reference>
<dbReference type="Pfam" id="PF13384">
    <property type="entry name" value="HTH_23"/>
    <property type="match status" value="1"/>
</dbReference>
<name>A0A518DIH5_9BACT</name>
<gene>
    <name evidence="2" type="ORF">Pla175_46320</name>
</gene>
<keyword evidence="3" id="KW-1185">Reference proteome</keyword>
<evidence type="ECO:0000313" key="3">
    <source>
        <dbReference type="Proteomes" id="UP000317429"/>
    </source>
</evidence>
<dbReference type="Gene3D" id="1.10.10.60">
    <property type="entry name" value="Homeodomain-like"/>
    <property type="match status" value="1"/>
</dbReference>
<evidence type="ECO:0000313" key="2">
    <source>
        <dbReference type="EMBL" id="QDU91212.1"/>
    </source>
</evidence>
<accession>A0A518DIH5</accession>
<dbReference type="GO" id="GO:0000150">
    <property type="term" value="F:DNA strand exchange activity"/>
    <property type="evidence" value="ECO:0007669"/>
    <property type="project" value="InterPro"/>
</dbReference>
<dbReference type="KEGG" id="pnd:Pla175_46320"/>
<dbReference type="GO" id="GO:0003677">
    <property type="term" value="F:DNA binding"/>
    <property type="evidence" value="ECO:0007669"/>
    <property type="project" value="InterPro"/>
</dbReference>
<dbReference type="Proteomes" id="UP000317429">
    <property type="component" value="Chromosome"/>
</dbReference>